<proteinExistence type="predicted"/>
<dbReference type="Gene3D" id="1.10.510.10">
    <property type="entry name" value="Transferase(Phosphotransferase) domain 1"/>
    <property type="match status" value="2"/>
</dbReference>
<dbReference type="EMBL" id="AUSU01006253">
    <property type="protein sequence ID" value="EPS62283.1"/>
    <property type="molecule type" value="Genomic_DNA"/>
</dbReference>
<feature type="non-terminal residue" evidence="3">
    <location>
        <position position="204"/>
    </location>
</feature>
<comment type="subcellular location">
    <subcellularLocation>
        <location evidence="1">Membrane</location>
        <topology evidence="1">Single-pass type I membrane protein</topology>
    </subcellularLocation>
</comment>
<dbReference type="GO" id="GO:0005524">
    <property type="term" value="F:ATP binding"/>
    <property type="evidence" value="ECO:0007669"/>
    <property type="project" value="InterPro"/>
</dbReference>
<evidence type="ECO:0000313" key="4">
    <source>
        <dbReference type="Proteomes" id="UP000015453"/>
    </source>
</evidence>
<dbReference type="PANTHER" id="PTHR48006:SF10">
    <property type="entry name" value="CALMODULIN-BINDING RECEPTOR KINASE CAMRLK"/>
    <property type="match status" value="1"/>
</dbReference>
<evidence type="ECO:0000313" key="3">
    <source>
        <dbReference type="EMBL" id="EPS62283.1"/>
    </source>
</evidence>
<protein>
    <recommendedName>
        <fullName evidence="2">Protein kinase domain-containing protein</fullName>
    </recommendedName>
</protein>
<dbReference type="PANTHER" id="PTHR48006">
    <property type="entry name" value="LEUCINE-RICH REPEAT-CONTAINING PROTEIN DDB_G0281931-RELATED"/>
    <property type="match status" value="1"/>
</dbReference>
<evidence type="ECO:0000256" key="1">
    <source>
        <dbReference type="ARBA" id="ARBA00004479"/>
    </source>
</evidence>
<reference evidence="3 4" key="1">
    <citation type="journal article" date="2013" name="BMC Genomics">
        <title>The miniature genome of a carnivorous plant Genlisea aurea contains a low number of genes and short non-coding sequences.</title>
        <authorList>
            <person name="Leushkin E.V."/>
            <person name="Sutormin R.A."/>
            <person name="Nabieva E.R."/>
            <person name="Penin A.A."/>
            <person name="Kondrashov A.S."/>
            <person name="Logacheva M.D."/>
        </authorList>
    </citation>
    <scope>NUCLEOTIDE SEQUENCE [LARGE SCALE GENOMIC DNA]</scope>
</reference>
<dbReference type="InterPro" id="IPR020635">
    <property type="entry name" value="Tyr_kinase_cat_dom"/>
</dbReference>
<keyword evidence="4" id="KW-1185">Reference proteome</keyword>
<dbReference type="AlphaFoldDB" id="S8DHH3"/>
<dbReference type="InterPro" id="IPR001245">
    <property type="entry name" value="Ser-Thr/Tyr_kinase_cat_dom"/>
</dbReference>
<name>S8DHH3_9LAMI</name>
<dbReference type="InterPro" id="IPR011009">
    <property type="entry name" value="Kinase-like_dom_sf"/>
</dbReference>
<organism evidence="3 4">
    <name type="scientific">Genlisea aurea</name>
    <dbReference type="NCBI Taxonomy" id="192259"/>
    <lineage>
        <taxon>Eukaryota</taxon>
        <taxon>Viridiplantae</taxon>
        <taxon>Streptophyta</taxon>
        <taxon>Embryophyta</taxon>
        <taxon>Tracheophyta</taxon>
        <taxon>Spermatophyta</taxon>
        <taxon>Magnoliopsida</taxon>
        <taxon>eudicotyledons</taxon>
        <taxon>Gunneridae</taxon>
        <taxon>Pentapetalae</taxon>
        <taxon>asterids</taxon>
        <taxon>lamiids</taxon>
        <taxon>Lamiales</taxon>
        <taxon>Lentibulariaceae</taxon>
        <taxon>Genlisea</taxon>
    </lineage>
</organism>
<feature type="domain" description="Protein kinase" evidence="2">
    <location>
        <begin position="1"/>
        <end position="204"/>
    </location>
</feature>
<dbReference type="PROSITE" id="PS50011">
    <property type="entry name" value="PROTEIN_KINASE_DOM"/>
    <property type="match status" value="1"/>
</dbReference>
<dbReference type="GO" id="GO:0016020">
    <property type="term" value="C:membrane"/>
    <property type="evidence" value="ECO:0007669"/>
    <property type="project" value="UniProtKB-SubCell"/>
</dbReference>
<dbReference type="InterPro" id="IPR000719">
    <property type="entry name" value="Prot_kinase_dom"/>
</dbReference>
<dbReference type="InterPro" id="IPR051824">
    <property type="entry name" value="LRR_Rcpt-Like_S/T_Kinase"/>
</dbReference>
<dbReference type="Proteomes" id="UP000015453">
    <property type="component" value="Unassembled WGS sequence"/>
</dbReference>
<dbReference type="OrthoDB" id="1394818at2759"/>
<feature type="non-terminal residue" evidence="3">
    <location>
        <position position="1"/>
    </location>
</feature>
<accession>S8DHH3</accession>
<sequence length="204" mass="22559">AGKEKLVLSEFMANGDLRRWLHELPAGASNVEDWSTDTWEIQPGGQENSPEKLEWRTRHRIAVGVARGLAYLHHAGSKPVVHGHLVASNILLDDEFEPRLADFGLSEDRAGGCSSTADDVYNFGVVLMELLTTQSGTEENVERMRRSVKDKRSADVIDPRLRGDGDSASQMVECLGVAYLCTAEAPEKRPRMQQVLGLLKDVHP</sequence>
<dbReference type="SUPFAM" id="SSF56112">
    <property type="entry name" value="Protein kinase-like (PK-like)"/>
    <property type="match status" value="1"/>
</dbReference>
<dbReference type="Pfam" id="PF07714">
    <property type="entry name" value="PK_Tyr_Ser-Thr"/>
    <property type="match status" value="1"/>
</dbReference>
<evidence type="ECO:0000259" key="2">
    <source>
        <dbReference type="PROSITE" id="PS50011"/>
    </source>
</evidence>
<gene>
    <name evidence="3" type="ORF">M569_12507</name>
</gene>
<dbReference type="GO" id="GO:0004713">
    <property type="term" value="F:protein tyrosine kinase activity"/>
    <property type="evidence" value="ECO:0007669"/>
    <property type="project" value="InterPro"/>
</dbReference>
<comment type="caution">
    <text evidence="3">The sequence shown here is derived from an EMBL/GenBank/DDBJ whole genome shotgun (WGS) entry which is preliminary data.</text>
</comment>
<dbReference type="SMART" id="SM00219">
    <property type="entry name" value="TyrKc"/>
    <property type="match status" value="1"/>
</dbReference>